<dbReference type="OrthoDB" id="7828645at2"/>
<comment type="subcellular location">
    <subcellularLocation>
        <location evidence="1">Membrane</location>
        <topology evidence="1">Multi-pass membrane protein</topology>
    </subcellularLocation>
</comment>
<evidence type="ECO:0000313" key="8">
    <source>
        <dbReference type="Proteomes" id="UP000001353"/>
    </source>
</evidence>
<protein>
    <submittedName>
        <fullName evidence="7">NnrU family protein</fullName>
    </submittedName>
</protein>
<feature type="transmembrane region" description="Helical" evidence="5">
    <location>
        <begin position="127"/>
        <end position="157"/>
    </location>
</feature>
<evidence type="ECO:0000256" key="4">
    <source>
        <dbReference type="ARBA" id="ARBA00023136"/>
    </source>
</evidence>
<feature type="transmembrane region" description="Helical" evidence="5">
    <location>
        <begin position="75"/>
        <end position="93"/>
    </location>
</feature>
<dbReference type="eggNOG" id="COG4094">
    <property type="taxonomic scope" value="Bacteria"/>
</dbReference>
<evidence type="ECO:0000259" key="6">
    <source>
        <dbReference type="Pfam" id="PF07298"/>
    </source>
</evidence>
<reference evidence="7 8" key="1">
    <citation type="journal article" date="2011" name="BMC Genomics">
        <title>Comparative genome analysis and genome-guided physiological analysis of Roseobacter litoralis.</title>
        <authorList>
            <person name="Kalhoefer D."/>
            <person name="Thole S."/>
            <person name="Voget S."/>
            <person name="Lehmann R."/>
            <person name="Liesegang H."/>
            <person name="Wollher A."/>
            <person name="Daniel R."/>
            <person name="Simon M."/>
            <person name="Brinkhoff T."/>
        </authorList>
    </citation>
    <scope>NUCLEOTIDE SEQUENCE [LARGE SCALE GENOMIC DNA]</scope>
    <source>
        <strain evidence="8">ATCC 49566 / DSM 6996 / JCM 21268 / NBRC 15278 / OCh 149</strain>
    </source>
</reference>
<feature type="domain" description="NnrU" evidence="6">
    <location>
        <begin position="7"/>
        <end position="219"/>
    </location>
</feature>
<dbReference type="GO" id="GO:0016020">
    <property type="term" value="C:membrane"/>
    <property type="evidence" value="ECO:0007669"/>
    <property type="project" value="UniProtKB-SubCell"/>
</dbReference>
<dbReference type="STRING" id="391595.RLO149_c030190"/>
<dbReference type="InterPro" id="IPR009915">
    <property type="entry name" value="NnrU_dom"/>
</dbReference>
<sequence>MSGWLTFAGVFVLFFATHSIPVRPPVKKHLVKHLGAKGFTRAYSALSLLILALLIWAAQQAPFVLLWAEAPWHRPVIWLGMLVACLILTVSIGQPNPFSFGGRNNDAFNPLDAGIIGYLRHPLLNVLALWALLHVFANGDLAHVLLFATLALFALAGPRVIDARKKRDLGADAWLALVSETRSQRRFQVPSRGTMLRLCAGVIVYVVLVYLHPIVIGAPVLL</sequence>
<keyword evidence="4 5" id="KW-0472">Membrane</keyword>
<evidence type="ECO:0000256" key="3">
    <source>
        <dbReference type="ARBA" id="ARBA00022989"/>
    </source>
</evidence>
<evidence type="ECO:0000313" key="7">
    <source>
        <dbReference type="EMBL" id="AEI94975.1"/>
    </source>
</evidence>
<name>F7ZI25_ROSLO</name>
<organism evidence="7 8">
    <name type="scientific">Roseobacter litoralis (strain ATCC 49566 / DSM 6996 / JCM 21268 / NBRC 15278 / OCh 149)</name>
    <dbReference type="NCBI Taxonomy" id="391595"/>
    <lineage>
        <taxon>Bacteria</taxon>
        <taxon>Pseudomonadati</taxon>
        <taxon>Pseudomonadota</taxon>
        <taxon>Alphaproteobacteria</taxon>
        <taxon>Rhodobacterales</taxon>
        <taxon>Roseobacteraceae</taxon>
        <taxon>Roseobacter</taxon>
    </lineage>
</organism>
<gene>
    <name evidence="7" type="ordered locus">RLO149_c030190</name>
</gene>
<feature type="transmembrane region" description="Helical" evidence="5">
    <location>
        <begin position="43"/>
        <end position="68"/>
    </location>
</feature>
<evidence type="ECO:0000256" key="1">
    <source>
        <dbReference type="ARBA" id="ARBA00004141"/>
    </source>
</evidence>
<dbReference type="HOGENOM" id="CLU_104582_0_0_5"/>
<dbReference type="RefSeq" id="WP_013962886.1">
    <property type="nucleotide sequence ID" value="NC_015730.1"/>
</dbReference>
<dbReference type="KEGG" id="rli:RLO149_c030190"/>
<keyword evidence="8" id="KW-1185">Reference proteome</keyword>
<dbReference type="EMBL" id="CP002623">
    <property type="protein sequence ID" value="AEI94975.1"/>
    <property type="molecule type" value="Genomic_DNA"/>
</dbReference>
<dbReference type="Proteomes" id="UP000001353">
    <property type="component" value="Chromosome"/>
</dbReference>
<proteinExistence type="predicted"/>
<evidence type="ECO:0000256" key="5">
    <source>
        <dbReference type="SAM" id="Phobius"/>
    </source>
</evidence>
<evidence type="ECO:0000256" key="2">
    <source>
        <dbReference type="ARBA" id="ARBA00022692"/>
    </source>
</evidence>
<dbReference type="Pfam" id="PF07298">
    <property type="entry name" value="NnrU"/>
    <property type="match status" value="1"/>
</dbReference>
<feature type="transmembrane region" description="Helical" evidence="5">
    <location>
        <begin position="195"/>
        <end position="216"/>
    </location>
</feature>
<keyword evidence="2 5" id="KW-0812">Transmembrane</keyword>
<accession>F7ZI25</accession>
<keyword evidence="3 5" id="KW-1133">Transmembrane helix</keyword>
<dbReference type="AlphaFoldDB" id="F7ZI25"/>